<dbReference type="RefSeq" id="WP_140281425.1">
    <property type="nucleotide sequence ID" value="NZ_NNEM01000019.1"/>
</dbReference>
<keyword evidence="1" id="KW-0472">Membrane</keyword>
<gene>
    <name evidence="2" type="primary">wzy</name>
</gene>
<feature type="transmembrane region" description="Helical" evidence="1">
    <location>
        <begin position="316"/>
        <end position="335"/>
    </location>
</feature>
<reference evidence="2" key="1">
    <citation type="journal article" date="2019" name="Int. J. Food Microbiol.">
        <title>Developing a novel molecular serotyping system based on capsular polysaccharide synthesis gene clusters of Vibrio parahaemolyticus.</title>
        <authorList>
            <person name="Pang Y."/>
            <person name="Guo X."/>
            <person name="Tian X."/>
            <person name="Liu F."/>
            <person name="Wang L."/>
            <person name="Wu J."/>
            <person name="Zhang S."/>
            <person name="Li S."/>
            <person name="Liu B."/>
        </authorList>
    </citation>
    <scope>NUCLEOTIDE SEQUENCE</scope>
    <source>
        <strain evidence="2">G3501</strain>
    </source>
</reference>
<keyword evidence="1" id="KW-0812">Transmembrane</keyword>
<feature type="transmembrane region" description="Helical" evidence="1">
    <location>
        <begin position="113"/>
        <end position="129"/>
    </location>
</feature>
<protein>
    <submittedName>
        <fullName evidence="2">Polysaccharide polymerase</fullName>
    </submittedName>
</protein>
<feature type="transmembrane region" description="Helical" evidence="1">
    <location>
        <begin position="192"/>
        <end position="213"/>
    </location>
</feature>
<dbReference type="InterPro" id="IPR049458">
    <property type="entry name" value="EpsG-like"/>
</dbReference>
<keyword evidence="1" id="KW-1133">Transmembrane helix</keyword>
<feature type="transmembrane region" description="Helical" evidence="1">
    <location>
        <begin position="238"/>
        <end position="256"/>
    </location>
</feature>
<dbReference type="Pfam" id="PF14897">
    <property type="entry name" value="EpsG"/>
    <property type="match status" value="1"/>
</dbReference>
<feature type="transmembrane region" description="Helical" evidence="1">
    <location>
        <begin position="156"/>
        <end position="180"/>
    </location>
</feature>
<proteinExistence type="predicted"/>
<feature type="transmembrane region" description="Helical" evidence="1">
    <location>
        <begin position="291"/>
        <end position="309"/>
    </location>
</feature>
<name>A0A5P5X5Z6_VIBPH</name>
<feature type="transmembrane region" description="Helical" evidence="1">
    <location>
        <begin position="21"/>
        <end position="41"/>
    </location>
</feature>
<feature type="transmembrane region" description="Helical" evidence="1">
    <location>
        <begin position="81"/>
        <end position="101"/>
    </location>
</feature>
<accession>A0A5P5X5Z6</accession>
<organism evidence="2">
    <name type="scientific">Vibrio parahaemolyticus</name>
    <dbReference type="NCBI Taxonomy" id="670"/>
    <lineage>
        <taxon>Bacteria</taxon>
        <taxon>Pseudomonadati</taxon>
        <taxon>Pseudomonadota</taxon>
        <taxon>Gammaproteobacteria</taxon>
        <taxon>Vibrionales</taxon>
        <taxon>Vibrionaceae</taxon>
        <taxon>Vibrio</taxon>
    </lineage>
</organism>
<dbReference type="EMBL" id="MK473656">
    <property type="protein sequence ID" value="QFF90649.1"/>
    <property type="molecule type" value="Genomic_DNA"/>
</dbReference>
<evidence type="ECO:0000256" key="1">
    <source>
        <dbReference type="SAM" id="Phobius"/>
    </source>
</evidence>
<evidence type="ECO:0000313" key="2">
    <source>
        <dbReference type="EMBL" id="QFF90649.1"/>
    </source>
</evidence>
<sequence length="368" mass="43074">MLFWLVLILFTTFIPILRRENYLLVISWVILTLFSALRYHVGPDFIQYEYIYSTLTSGGTTAKEVGYYFIVMFSDFIGGNAQTVFIIFSIIISTFFYLFISRSSNFFEENSRYEYKYLMLLFFIAFYYFQSMNQIRQFAAIAVSLFALLCFVNKKILLSVILIFFASSFHVSALLLLGLLPFMTIKMSHKALIILLVSIAFIEPINLIKSIYIDLKLPYYGYLAYVEFANETSMVGRLSTYISSIVIVTMLSFLNIPNKRMETVFKNAIVLYITFRLMALDFEQINRIANYFKPFVFVMFSILVLELFNKYIYKRMALSAFFFMLLTFSSSIYIYRSSSDISYSHYTLNYCILSDSVCPIVISENLWK</sequence>
<dbReference type="AlphaFoldDB" id="A0A5P5X5Z6"/>